<accession>A0A0A9ABY5</accession>
<dbReference type="EMBL" id="GBRH01248736">
    <property type="protein sequence ID" value="JAD49159.1"/>
    <property type="molecule type" value="Transcribed_RNA"/>
</dbReference>
<proteinExistence type="predicted"/>
<reference evidence="2" key="2">
    <citation type="journal article" date="2015" name="Data Brief">
        <title>Shoot transcriptome of the giant reed, Arundo donax.</title>
        <authorList>
            <person name="Barrero R.A."/>
            <person name="Guerrero F.D."/>
            <person name="Moolhuijzen P."/>
            <person name="Goolsby J.A."/>
            <person name="Tidwell J."/>
            <person name="Bellgard S.E."/>
            <person name="Bellgard M.I."/>
        </authorList>
    </citation>
    <scope>NUCLEOTIDE SEQUENCE</scope>
    <source>
        <tissue evidence="2">Shoot tissue taken approximately 20 cm above the soil surface</tissue>
    </source>
</reference>
<sequence>MAWQRGVATLDEAPRGAGRTGSSEAERERPSATLG</sequence>
<evidence type="ECO:0000256" key="1">
    <source>
        <dbReference type="SAM" id="MobiDB-lite"/>
    </source>
</evidence>
<name>A0A0A9ABY5_ARUDO</name>
<dbReference type="AlphaFoldDB" id="A0A0A9ABY5"/>
<evidence type="ECO:0000313" key="2">
    <source>
        <dbReference type="EMBL" id="JAD49159.1"/>
    </source>
</evidence>
<feature type="region of interest" description="Disordered" evidence="1">
    <location>
        <begin position="1"/>
        <end position="35"/>
    </location>
</feature>
<reference evidence="2" key="1">
    <citation type="submission" date="2014-09" db="EMBL/GenBank/DDBJ databases">
        <authorList>
            <person name="Magalhaes I.L.F."/>
            <person name="Oliveira U."/>
            <person name="Santos F.R."/>
            <person name="Vidigal T.H.D.A."/>
            <person name="Brescovit A.D."/>
            <person name="Santos A.J."/>
        </authorList>
    </citation>
    <scope>NUCLEOTIDE SEQUENCE</scope>
    <source>
        <tissue evidence="2">Shoot tissue taken approximately 20 cm above the soil surface</tissue>
    </source>
</reference>
<feature type="compositionally biased region" description="Basic and acidic residues" evidence="1">
    <location>
        <begin position="24"/>
        <end position="35"/>
    </location>
</feature>
<organism evidence="2">
    <name type="scientific">Arundo donax</name>
    <name type="common">Giant reed</name>
    <name type="synonym">Donax arundinaceus</name>
    <dbReference type="NCBI Taxonomy" id="35708"/>
    <lineage>
        <taxon>Eukaryota</taxon>
        <taxon>Viridiplantae</taxon>
        <taxon>Streptophyta</taxon>
        <taxon>Embryophyta</taxon>
        <taxon>Tracheophyta</taxon>
        <taxon>Spermatophyta</taxon>
        <taxon>Magnoliopsida</taxon>
        <taxon>Liliopsida</taxon>
        <taxon>Poales</taxon>
        <taxon>Poaceae</taxon>
        <taxon>PACMAD clade</taxon>
        <taxon>Arundinoideae</taxon>
        <taxon>Arundineae</taxon>
        <taxon>Arundo</taxon>
    </lineage>
</organism>
<protein>
    <submittedName>
        <fullName evidence="2">Uncharacterized protein</fullName>
    </submittedName>
</protein>